<dbReference type="Pfam" id="PF00188">
    <property type="entry name" value="CAP"/>
    <property type="match status" value="1"/>
</dbReference>
<gene>
    <name evidence="3" type="ORF">A2538_04375</name>
</gene>
<keyword evidence="1" id="KW-1133">Transmembrane helix</keyword>
<proteinExistence type="predicted"/>
<reference evidence="3 4" key="1">
    <citation type="journal article" date="2016" name="Nat. Commun.">
        <title>Thousands of microbial genomes shed light on interconnected biogeochemical processes in an aquifer system.</title>
        <authorList>
            <person name="Anantharaman K."/>
            <person name="Brown C.T."/>
            <person name="Hug L.A."/>
            <person name="Sharon I."/>
            <person name="Castelle C.J."/>
            <person name="Probst A.J."/>
            <person name="Thomas B.C."/>
            <person name="Singh A."/>
            <person name="Wilkins M.J."/>
            <person name="Karaoz U."/>
            <person name="Brodie E.L."/>
            <person name="Williams K.H."/>
            <person name="Hubbard S.S."/>
            <person name="Banfield J.F."/>
        </authorList>
    </citation>
    <scope>NUCLEOTIDE SEQUENCE [LARGE SCALE GENOMIC DNA]</scope>
</reference>
<dbReference type="InterPro" id="IPR014044">
    <property type="entry name" value="CAP_dom"/>
</dbReference>
<evidence type="ECO:0000256" key="1">
    <source>
        <dbReference type="SAM" id="Phobius"/>
    </source>
</evidence>
<keyword evidence="1" id="KW-0472">Membrane</keyword>
<protein>
    <recommendedName>
        <fullName evidence="2">SCP domain-containing protein</fullName>
    </recommendedName>
</protein>
<dbReference type="CDD" id="cd05379">
    <property type="entry name" value="CAP_bacterial"/>
    <property type="match status" value="1"/>
</dbReference>
<name>A0A1F6PEQ8_9BACT</name>
<dbReference type="STRING" id="1798709.A2538_04375"/>
<feature type="domain" description="SCP" evidence="2">
    <location>
        <begin position="65"/>
        <end position="177"/>
    </location>
</feature>
<comment type="caution">
    <text evidence="3">The sequence shown here is derived from an EMBL/GenBank/DDBJ whole genome shotgun (WGS) entry which is preliminary data.</text>
</comment>
<dbReference type="InterPro" id="IPR035940">
    <property type="entry name" value="CAP_sf"/>
</dbReference>
<dbReference type="Proteomes" id="UP000178254">
    <property type="component" value="Unassembled WGS sequence"/>
</dbReference>
<feature type="transmembrane region" description="Helical" evidence="1">
    <location>
        <begin position="237"/>
        <end position="256"/>
    </location>
</feature>
<evidence type="ECO:0000313" key="4">
    <source>
        <dbReference type="Proteomes" id="UP000178254"/>
    </source>
</evidence>
<keyword evidence="1" id="KW-0812">Transmembrane</keyword>
<feature type="transmembrane region" description="Helical" evidence="1">
    <location>
        <begin position="263"/>
        <end position="280"/>
    </location>
</feature>
<dbReference type="PANTHER" id="PTHR31157">
    <property type="entry name" value="SCP DOMAIN-CONTAINING PROTEIN"/>
    <property type="match status" value="1"/>
</dbReference>
<feature type="transmembrane region" description="Helical" evidence="1">
    <location>
        <begin position="24"/>
        <end position="45"/>
    </location>
</feature>
<dbReference type="AlphaFoldDB" id="A0A1F6PEQ8"/>
<evidence type="ECO:0000259" key="2">
    <source>
        <dbReference type="Pfam" id="PF00188"/>
    </source>
</evidence>
<evidence type="ECO:0000313" key="3">
    <source>
        <dbReference type="EMBL" id="OGH94639.1"/>
    </source>
</evidence>
<accession>A0A1F6PEQ8</accession>
<dbReference type="EMBL" id="MFRE01000006">
    <property type="protein sequence ID" value="OGH94639.1"/>
    <property type="molecule type" value="Genomic_DNA"/>
</dbReference>
<sequence>MLKKLLIPHSGNDYKPHLLHHKRVWFYGSFLAILKVIIVITILLLPEQAWLSSDAVVRQGDQIVALTNEIRANKDLPALTINALLNKSATTKAEDMGINNYFDHTDEQGRGLAYYLRLTNYKYTFAGENLALGYIDANAVMRAWKNSPTHYANLVDTDFKEMGVGITAGNYNGRATAFMVSHFGTPSANAAENGIISAVAGIKIPGQSQIAGIYDKYLSAKLTFSDWFYGEFEFSNYIYYIFLGFFALALITTIIIEKKRRHPHLIINGLGMMLFIIFLIKI</sequence>
<dbReference type="Gene3D" id="3.40.33.10">
    <property type="entry name" value="CAP"/>
    <property type="match status" value="1"/>
</dbReference>
<dbReference type="SUPFAM" id="SSF55797">
    <property type="entry name" value="PR-1-like"/>
    <property type="match status" value="1"/>
</dbReference>
<dbReference type="PANTHER" id="PTHR31157:SF1">
    <property type="entry name" value="SCP DOMAIN-CONTAINING PROTEIN"/>
    <property type="match status" value="1"/>
</dbReference>
<organism evidence="3 4">
    <name type="scientific">Candidatus Magasanikbacteria bacterium RIFOXYD2_FULL_41_14</name>
    <dbReference type="NCBI Taxonomy" id="1798709"/>
    <lineage>
        <taxon>Bacteria</taxon>
        <taxon>Candidatus Magasanikiibacteriota</taxon>
    </lineage>
</organism>